<accession>A0ABU7BM60</accession>
<dbReference type="EMBL" id="JAHUTI010059967">
    <property type="protein sequence ID" value="MED6251546.1"/>
    <property type="molecule type" value="Genomic_DNA"/>
</dbReference>
<keyword evidence="1" id="KW-0812">Transmembrane</keyword>
<keyword evidence="2" id="KW-0732">Signal</keyword>
<keyword evidence="1" id="KW-0472">Membrane</keyword>
<sequence length="211" mass="22663">MAERRKVSHFCWLLLALLQVAAPSSAFATAKNNAISLGNNTTTFAPKPKPSNYRTIPVDVKVGLGEPVEFRCGVSEGSKNLTFTFYSSHGNYTLTCPNGKVEDITQALYGSCEVKNGELVAIWTLKGTSYSDNNARVICQQSNNPDERAAVLHIYDSGASYATLIGCLLGGFFGVLLISGLIFLLLSRSVTLQNCLGADDTEDDLDAIVKG</sequence>
<feature type="transmembrane region" description="Helical" evidence="1">
    <location>
        <begin position="161"/>
        <end position="186"/>
    </location>
</feature>
<keyword evidence="1" id="KW-1133">Transmembrane helix</keyword>
<dbReference type="Proteomes" id="UP001345963">
    <property type="component" value="Unassembled WGS sequence"/>
</dbReference>
<organism evidence="3 4">
    <name type="scientific">Ataeniobius toweri</name>
    <dbReference type="NCBI Taxonomy" id="208326"/>
    <lineage>
        <taxon>Eukaryota</taxon>
        <taxon>Metazoa</taxon>
        <taxon>Chordata</taxon>
        <taxon>Craniata</taxon>
        <taxon>Vertebrata</taxon>
        <taxon>Euteleostomi</taxon>
        <taxon>Actinopterygii</taxon>
        <taxon>Neopterygii</taxon>
        <taxon>Teleostei</taxon>
        <taxon>Neoteleostei</taxon>
        <taxon>Acanthomorphata</taxon>
        <taxon>Ovalentaria</taxon>
        <taxon>Atherinomorphae</taxon>
        <taxon>Cyprinodontiformes</taxon>
        <taxon>Goodeidae</taxon>
        <taxon>Ataeniobius</taxon>
    </lineage>
</organism>
<evidence type="ECO:0000256" key="1">
    <source>
        <dbReference type="SAM" id="Phobius"/>
    </source>
</evidence>
<keyword evidence="4" id="KW-1185">Reference proteome</keyword>
<feature type="signal peptide" evidence="2">
    <location>
        <begin position="1"/>
        <end position="26"/>
    </location>
</feature>
<proteinExistence type="predicted"/>
<name>A0ABU7BM60_9TELE</name>
<protein>
    <submittedName>
        <fullName evidence="3">Uncharacterized protein</fullName>
    </submittedName>
</protein>
<evidence type="ECO:0000256" key="2">
    <source>
        <dbReference type="SAM" id="SignalP"/>
    </source>
</evidence>
<evidence type="ECO:0000313" key="4">
    <source>
        <dbReference type="Proteomes" id="UP001345963"/>
    </source>
</evidence>
<comment type="caution">
    <text evidence="3">The sequence shown here is derived from an EMBL/GenBank/DDBJ whole genome shotgun (WGS) entry which is preliminary data.</text>
</comment>
<gene>
    <name evidence="3" type="ORF">ATANTOWER_032520</name>
</gene>
<evidence type="ECO:0000313" key="3">
    <source>
        <dbReference type="EMBL" id="MED6251546.1"/>
    </source>
</evidence>
<reference evidence="3 4" key="1">
    <citation type="submission" date="2021-07" db="EMBL/GenBank/DDBJ databases">
        <authorList>
            <person name="Palmer J.M."/>
        </authorList>
    </citation>
    <scope>NUCLEOTIDE SEQUENCE [LARGE SCALE GENOMIC DNA]</scope>
    <source>
        <strain evidence="3 4">AT_MEX2019</strain>
        <tissue evidence="3">Muscle</tissue>
    </source>
</reference>
<feature type="chain" id="PRO_5045806318" evidence="2">
    <location>
        <begin position="27"/>
        <end position="211"/>
    </location>
</feature>